<evidence type="ECO:0000313" key="3">
    <source>
        <dbReference type="EMBL" id="OAI00446.1"/>
    </source>
</evidence>
<feature type="coiled-coil region" evidence="1">
    <location>
        <begin position="40"/>
        <end position="67"/>
    </location>
</feature>
<keyword evidence="1" id="KW-0175">Coiled coil</keyword>
<dbReference type="InterPro" id="IPR035965">
    <property type="entry name" value="PAS-like_dom_sf"/>
</dbReference>
<dbReference type="Gene3D" id="3.30.450.20">
    <property type="entry name" value="PAS domain"/>
    <property type="match status" value="1"/>
</dbReference>
<evidence type="ECO:0000256" key="1">
    <source>
        <dbReference type="SAM" id="Coils"/>
    </source>
</evidence>
<dbReference type="EMBL" id="LUUH01000077">
    <property type="protein sequence ID" value="OAI00446.1"/>
    <property type="molecule type" value="Genomic_DNA"/>
</dbReference>
<gene>
    <name evidence="3" type="ORF">A1353_01765</name>
</gene>
<dbReference type="NCBIfam" id="TIGR00229">
    <property type="entry name" value="sensory_box"/>
    <property type="match status" value="1"/>
</dbReference>
<feature type="domain" description="PAS" evidence="2">
    <location>
        <begin position="66"/>
        <end position="132"/>
    </location>
</feature>
<proteinExistence type="predicted"/>
<dbReference type="Pfam" id="PF13426">
    <property type="entry name" value="PAS_9"/>
    <property type="match status" value="1"/>
</dbReference>
<accession>A0A177M405</accession>
<dbReference type="SUPFAM" id="SSF55785">
    <property type="entry name" value="PYP-like sensor domain (PAS domain)"/>
    <property type="match status" value="1"/>
</dbReference>
<organism evidence="3 4">
    <name type="scientific">Methylomonas methanica</name>
    <dbReference type="NCBI Taxonomy" id="421"/>
    <lineage>
        <taxon>Bacteria</taxon>
        <taxon>Pseudomonadati</taxon>
        <taxon>Pseudomonadota</taxon>
        <taxon>Gammaproteobacteria</taxon>
        <taxon>Methylococcales</taxon>
        <taxon>Methylococcaceae</taxon>
        <taxon>Methylomonas</taxon>
    </lineage>
</organism>
<comment type="caution">
    <text evidence="3">The sequence shown here is derived from an EMBL/GenBank/DDBJ whole genome shotgun (WGS) entry which is preliminary data.</text>
</comment>
<evidence type="ECO:0000259" key="2">
    <source>
        <dbReference type="SMART" id="SM00091"/>
    </source>
</evidence>
<evidence type="ECO:0000313" key="4">
    <source>
        <dbReference type="Proteomes" id="UP000077763"/>
    </source>
</evidence>
<dbReference type="RefSeq" id="WP_064037932.1">
    <property type="nucleotide sequence ID" value="NZ_LUUH01000077.1"/>
</dbReference>
<name>A0A177M405_METMH</name>
<dbReference type="CDD" id="cd00130">
    <property type="entry name" value="PAS"/>
    <property type="match status" value="1"/>
</dbReference>
<dbReference type="InterPro" id="IPR000014">
    <property type="entry name" value="PAS"/>
</dbReference>
<reference evidence="3 4" key="1">
    <citation type="submission" date="2016-03" db="EMBL/GenBank/DDBJ databases">
        <authorList>
            <person name="Ploux O."/>
        </authorList>
    </citation>
    <scope>NUCLEOTIDE SEQUENCE [LARGE SCALE GENOMIC DNA]</scope>
    <source>
        <strain evidence="3 4">R-45371</strain>
    </source>
</reference>
<dbReference type="SMART" id="SM00091">
    <property type="entry name" value="PAS"/>
    <property type="match status" value="1"/>
</dbReference>
<sequence length="194" mass="22193">MTLDSHAAKLKEMAEKIIDFTPQEISSITPEEIQRLFYDLQVYQIELQMQNEELQKAQFELSRLNNKLNFTYHCVPVGIITLDYQGFIEQANHTFADMLGYKASKLQKTHFSKLIFEEDKNIFIHRFDAFFKAPTNKSLQLRLQGDKNLPFPALIKGNADDGSDTASESFDLKSRKLIVTVTNISDVIASANKP</sequence>
<dbReference type="AlphaFoldDB" id="A0A177M405"/>
<protein>
    <recommendedName>
        <fullName evidence="2">PAS domain-containing protein</fullName>
    </recommendedName>
</protein>
<dbReference type="Proteomes" id="UP000077763">
    <property type="component" value="Unassembled WGS sequence"/>
</dbReference>